<dbReference type="SUPFAM" id="SSF89095">
    <property type="entry name" value="GatB/YqeY motif"/>
    <property type="match status" value="1"/>
</dbReference>
<evidence type="ECO:0000313" key="2">
    <source>
        <dbReference type="Proteomes" id="UP000236742"/>
    </source>
</evidence>
<dbReference type="AlphaFoldDB" id="A0A1H5TXN0"/>
<name>A0A1H5TXN0_9RHOB</name>
<dbReference type="Pfam" id="PF09424">
    <property type="entry name" value="YqeY"/>
    <property type="match status" value="1"/>
</dbReference>
<dbReference type="InterPro" id="IPR042184">
    <property type="entry name" value="YqeY/Aim41_N"/>
</dbReference>
<dbReference type="Gene3D" id="1.10.10.410">
    <property type="match status" value="1"/>
</dbReference>
<protein>
    <recommendedName>
        <fullName evidence="3">GatB/YqeY domain-containing protein</fullName>
    </recommendedName>
</protein>
<sequence>MDLRTRVAEALKQAMKDKDAARLSTLRLINAAIKDKDIAARGEGREGGVSDAEILAILGKMVKQRQESARAYEEGGRLDLAERERTEVAIIQEFLPRPLDEEQIKAAVRAAVEATGAGSIRDMGKVMAELKGKYAGRMDFGKVGPLVKEQLCAASGQC</sequence>
<dbReference type="Gene3D" id="1.10.1510.10">
    <property type="entry name" value="Uncharacterised protein YqeY/AIM41 PF09424, N-terminal domain"/>
    <property type="match status" value="1"/>
</dbReference>
<dbReference type="EMBL" id="FNVD01000003">
    <property type="protein sequence ID" value="SEF67556.1"/>
    <property type="molecule type" value="Genomic_DNA"/>
</dbReference>
<evidence type="ECO:0000313" key="1">
    <source>
        <dbReference type="EMBL" id="SEF67556.1"/>
    </source>
</evidence>
<reference evidence="1 2" key="1">
    <citation type="submission" date="2016-10" db="EMBL/GenBank/DDBJ databases">
        <authorList>
            <person name="de Groot N.N."/>
        </authorList>
    </citation>
    <scope>NUCLEOTIDE SEQUENCE [LARGE SCALE GENOMIC DNA]</scope>
    <source>
        <strain evidence="1 2">DSM 23413</strain>
    </source>
</reference>
<dbReference type="PANTHER" id="PTHR28055">
    <property type="entry name" value="ALTERED INHERITANCE OF MITOCHONDRIA PROTEIN 41, MITOCHONDRIAL"/>
    <property type="match status" value="1"/>
</dbReference>
<gene>
    <name evidence="1" type="ORF">SAMN05421751_10384</name>
</gene>
<proteinExistence type="predicted"/>
<dbReference type="OrthoDB" id="9788127at2"/>
<organism evidence="1 2">
    <name type="scientific">Jhaorihella thermophila</name>
    <dbReference type="NCBI Taxonomy" id="488547"/>
    <lineage>
        <taxon>Bacteria</taxon>
        <taxon>Pseudomonadati</taxon>
        <taxon>Pseudomonadota</taxon>
        <taxon>Alphaproteobacteria</taxon>
        <taxon>Rhodobacterales</taxon>
        <taxon>Paracoccaceae</taxon>
        <taxon>Jhaorihella</taxon>
    </lineage>
</organism>
<keyword evidence="2" id="KW-1185">Reference proteome</keyword>
<dbReference type="InterPro" id="IPR019004">
    <property type="entry name" value="YqeY/Aim41"/>
</dbReference>
<dbReference type="PANTHER" id="PTHR28055:SF1">
    <property type="entry name" value="ALTERED INHERITANCE OF MITOCHONDRIA PROTEIN 41, MITOCHONDRIAL"/>
    <property type="match status" value="1"/>
</dbReference>
<dbReference type="RefSeq" id="WP_104007061.1">
    <property type="nucleotide sequence ID" value="NZ_FNVD01000003.1"/>
</dbReference>
<dbReference type="Proteomes" id="UP000236742">
    <property type="component" value="Unassembled WGS sequence"/>
</dbReference>
<dbReference type="InterPro" id="IPR023168">
    <property type="entry name" value="GatB_Yqey_C_2"/>
</dbReference>
<dbReference type="GO" id="GO:0016884">
    <property type="term" value="F:carbon-nitrogen ligase activity, with glutamine as amido-N-donor"/>
    <property type="evidence" value="ECO:0007669"/>
    <property type="project" value="InterPro"/>
</dbReference>
<dbReference type="InterPro" id="IPR003789">
    <property type="entry name" value="Asn/Gln_tRNA_amidoTrase-B-like"/>
</dbReference>
<evidence type="ECO:0008006" key="3">
    <source>
        <dbReference type="Google" id="ProtNLM"/>
    </source>
</evidence>
<accession>A0A1H5TXN0</accession>